<name>A0ACB9Z7L6_9PEZI</name>
<protein>
    <submittedName>
        <fullName evidence="1">SNF2 family N-terminal domain-containing protein</fullName>
    </submittedName>
</protein>
<dbReference type="EMBL" id="MU393447">
    <property type="protein sequence ID" value="KAI4867462.1"/>
    <property type="molecule type" value="Genomic_DNA"/>
</dbReference>
<evidence type="ECO:0000313" key="2">
    <source>
        <dbReference type="Proteomes" id="UP001497700"/>
    </source>
</evidence>
<sequence length="910" mass="102602">MAPAKRRAVIDLTGESESKVPRRHDRSFARSLSQTSASRGSQSSHTYQPTPPPSSLGHSLQQPPRTSWIDDYDENPEPSQNQDDPTSSYELYGTMDIKIVGVRYYNGVVNPGEKVLLRREPSNQYDRNAIRVDNVMRNQIGHVPRNLASKLAPYMDVNDIVLDGVLTGHKTAFDCPVRLYYYGPSDTSTRLELEARLKDDRLLKATQLKATRQEAEAQRSAAKHLDNGVPSVGLASVQQDHTQGVQQESLLQELMADSEAIQFRGDLSSVDAFAMDEDTLSKLPSAHQPEGIQSTLLPYQLQGLAWMISKESPQLPAPGSNEIVQLWKRTTNDNFTNIVSNHITKTPPKLVSGGVLADDMGLGKTLQVISLILTSGFKEGPTLIVSPVGVMSNWEQQIKRHVKEDQLPRVFRYHGTGTYSKANLLENDIVITTYDKLRVDHSKKGPLLAIQWRRVVLDEAHAIRNFSTSRAKAAFQVQAKSRWMLTGTPIINSPKDFLSALMFLRMTGGIEEPRIFLRIVDRPLSNCKVVDEGTEYKLAKQLFQSLTKDLCLRRRKDMKFIDLKLPAKTEYIHRVKFTDDEKRRYDALLSDTTEMLEAYRRRKQNGGSEIRFTSVLEKLLRLRQLCCHWSLVGDRVKDILKPLDGEKLVNFTPENLKILQQALLTATNEGEECPICIEAISQHTPVITACKHRFGKPCITRSLEIKDTCPMCRQKLTLDSLVGLEPVDDDEEFDGDTRSSKTQALEKILKAKLKDPKSKVVIFSQWTSFLHVIAKLLDEAGIKYCSIEGWMRIAKRDESIEALNNDPDTRIMLASLAASGVGLNLVAADTVILMDSWWAPAIEDQAIDRVHRLGQTRETTVWKLVMDDSVEERVLDVQAKKRKLVDLAFSDKVREQKEASRLDDVLQLLS</sequence>
<organism evidence="1 2">
    <name type="scientific">Hypoxylon rubiginosum</name>
    <dbReference type="NCBI Taxonomy" id="110542"/>
    <lineage>
        <taxon>Eukaryota</taxon>
        <taxon>Fungi</taxon>
        <taxon>Dikarya</taxon>
        <taxon>Ascomycota</taxon>
        <taxon>Pezizomycotina</taxon>
        <taxon>Sordariomycetes</taxon>
        <taxon>Xylariomycetidae</taxon>
        <taxon>Xylariales</taxon>
        <taxon>Hypoxylaceae</taxon>
        <taxon>Hypoxylon</taxon>
    </lineage>
</organism>
<proteinExistence type="predicted"/>
<evidence type="ECO:0000313" key="1">
    <source>
        <dbReference type="EMBL" id="KAI4867462.1"/>
    </source>
</evidence>
<comment type="caution">
    <text evidence="1">The sequence shown here is derived from an EMBL/GenBank/DDBJ whole genome shotgun (WGS) entry which is preliminary data.</text>
</comment>
<dbReference type="Proteomes" id="UP001497700">
    <property type="component" value="Unassembled WGS sequence"/>
</dbReference>
<gene>
    <name evidence="1" type="ORF">F4820DRAFT_413709</name>
</gene>
<accession>A0ACB9Z7L6</accession>
<keyword evidence="2" id="KW-1185">Reference proteome</keyword>
<reference evidence="1 2" key="1">
    <citation type="journal article" date="2022" name="New Phytol.">
        <title>Ecological generalism drives hyperdiversity of secondary metabolite gene clusters in xylarialean endophytes.</title>
        <authorList>
            <person name="Franco M.E.E."/>
            <person name="Wisecaver J.H."/>
            <person name="Arnold A.E."/>
            <person name="Ju Y.M."/>
            <person name="Slot J.C."/>
            <person name="Ahrendt S."/>
            <person name="Moore L.P."/>
            <person name="Eastman K.E."/>
            <person name="Scott K."/>
            <person name="Konkel Z."/>
            <person name="Mondo S.J."/>
            <person name="Kuo A."/>
            <person name="Hayes R.D."/>
            <person name="Haridas S."/>
            <person name="Andreopoulos B."/>
            <person name="Riley R."/>
            <person name="LaButti K."/>
            <person name="Pangilinan J."/>
            <person name="Lipzen A."/>
            <person name="Amirebrahimi M."/>
            <person name="Yan J."/>
            <person name="Adam C."/>
            <person name="Keymanesh K."/>
            <person name="Ng V."/>
            <person name="Louie K."/>
            <person name="Northen T."/>
            <person name="Drula E."/>
            <person name="Henrissat B."/>
            <person name="Hsieh H.M."/>
            <person name="Youens-Clark K."/>
            <person name="Lutzoni F."/>
            <person name="Miadlikowska J."/>
            <person name="Eastwood D.C."/>
            <person name="Hamelin R.C."/>
            <person name="Grigoriev I.V."/>
            <person name="U'Ren J.M."/>
        </authorList>
    </citation>
    <scope>NUCLEOTIDE SEQUENCE [LARGE SCALE GENOMIC DNA]</scope>
    <source>
        <strain evidence="1 2">CBS 119005</strain>
    </source>
</reference>